<evidence type="ECO:0000313" key="2">
    <source>
        <dbReference type="EMBL" id="VHO02330.1"/>
    </source>
</evidence>
<evidence type="ECO:0000256" key="1">
    <source>
        <dbReference type="SAM" id="Phobius"/>
    </source>
</evidence>
<reference evidence="2" key="1">
    <citation type="submission" date="2019-04" db="EMBL/GenBank/DDBJ databases">
        <authorList>
            <person name="Brambilla D."/>
        </authorList>
    </citation>
    <scope>NUCLEOTIDE SEQUENCE</scope>
    <source>
        <strain evidence="2">BAL1</strain>
    </source>
</reference>
<dbReference type="AlphaFoldDB" id="A0A486XJL6"/>
<keyword evidence="1" id="KW-0472">Membrane</keyword>
<sequence length="91" mass="10440">MPKQISTIKNPLTVIAIFAGIAEVSGSAVLPFISEANQQTYIWFLMLFPFALITLFFMVLNWNHKVLYAPSDFEDEDHFVSERNPNRTFQA</sequence>
<protein>
    <submittedName>
        <fullName evidence="2">Uncharacterized protein</fullName>
    </submittedName>
</protein>
<accession>A0A486XJL6</accession>
<proteinExistence type="predicted"/>
<organism evidence="2">
    <name type="scientific">Rheinheimera sp. BAL341</name>
    <dbReference type="NCBI Taxonomy" id="1708203"/>
    <lineage>
        <taxon>Bacteria</taxon>
        <taxon>Pseudomonadati</taxon>
        <taxon>Pseudomonadota</taxon>
        <taxon>Gammaproteobacteria</taxon>
        <taxon>Chromatiales</taxon>
        <taxon>Chromatiaceae</taxon>
        <taxon>Rheinheimera</taxon>
    </lineage>
</organism>
<keyword evidence="1" id="KW-1133">Transmembrane helix</keyword>
<feature type="transmembrane region" description="Helical" evidence="1">
    <location>
        <begin position="40"/>
        <end position="60"/>
    </location>
</feature>
<feature type="transmembrane region" description="Helical" evidence="1">
    <location>
        <begin position="12"/>
        <end position="34"/>
    </location>
</feature>
<name>A0A486XJL6_9GAMM</name>
<keyword evidence="1" id="KW-0812">Transmembrane</keyword>
<gene>
    <name evidence="2" type="ORF">BAL341_745</name>
</gene>
<dbReference type="EMBL" id="CAAJGR010000067">
    <property type="protein sequence ID" value="VHO02330.1"/>
    <property type="molecule type" value="Genomic_DNA"/>
</dbReference>